<gene>
    <name evidence="1" type="ORF">PbB2_02818</name>
</gene>
<keyword evidence="2" id="KW-1185">Reference proteome</keyword>
<comment type="caution">
    <text evidence="1">The sequence shown here is derived from an EMBL/GenBank/DDBJ whole genome shotgun (WGS) entry which is preliminary data.</text>
</comment>
<accession>A0A2P2EDK0</accession>
<organism evidence="1 2">
    <name type="scientific">Candidatus Phycosocius bacilliformis</name>
    <dbReference type="NCBI Taxonomy" id="1445552"/>
    <lineage>
        <taxon>Bacteria</taxon>
        <taxon>Pseudomonadati</taxon>
        <taxon>Pseudomonadota</taxon>
        <taxon>Alphaproteobacteria</taxon>
        <taxon>Caulobacterales</taxon>
        <taxon>Caulobacterales incertae sedis</taxon>
        <taxon>Candidatus Phycosocius</taxon>
    </lineage>
</organism>
<evidence type="ECO:0000313" key="1">
    <source>
        <dbReference type="EMBL" id="GBF59126.1"/>
    </source>
</evidence>
<proteinExistence type="predicted"/>
<dbReference type="RefSeq" id="WP_108986020.1">
    <property type="nucleotide sequence ID" value="NZ_BFBR01000010.1"/>
</dbReference>
<evidence type="ECO:0000313" key="2">
    <source>
        <dbReference type="Proteomes" id="UP000245086"/>
    </source>
</evidence>
<dbReference type="EMBL" id="BFBR01000010">
    <property type="protein sequence ID" value="GBF59126.1"/>
    <property type="molecule type" value="Genomic_DNA"/>
</dbReference>
<reference evidence="1 2" key="1">
    <citation type="journal article" date="2018" name="Genome Announc.">
        <title>Draft Genome Sequence of "Candidatus Phycosocius bacilliformis," an Alphaproteobacterial Ectosymbiont of the Hydrocarbon-Producing Green Alga Botryococcus braunii.</title>
        <authorList>
            <person name="Tanabe Y."/>
            <person name="Yamaguchi H."/>
            <person name="Watanabe M.M."/>
        </authorList>
    </citation>
    <scope>NUCLEOTIDE SEQUENCE [LARGE SCALE GENOMIC DNA]</scope>
    <source>
        <strain evidence="1 2">BOTRYCO-2</strain>
    </source>
</reference>
<dbReference type="AlphaFoldDB" id="A0A2P2EDK0"/>
<dbReference type="OrthoDB" id="6637890at2"/>
<name>A0A2P2EDK0_9PROT</name>
<dbReference type="Proteomes" id="UP000245086">
    <property type="component" value="Unassembled WGS sequence"/>
</dbReference>
<protein>
    <submittedName>
        <fullName evidence="1">Uncharacterized protein</fullName>
    </submittedName>
</protein>
<sequence length="94" mass="10406">MRIKGLDKLKRSLEDLAKALSSLDGELGKVSFDPNDPQSIELAIQNMESLVDERVGSFGNNEAVQNLVDTFKEANRRAILDCAAEARTKLEVEE</sequence>